<dbReference type="RefSeq" id="WP_249319621.1">
    <property type="nucleotide sequence ID" value="NZ_JACRSN010000010.1"/>
</dbReference>
<protein>
    <recommendedName>
        <fullName evidence="11 13">S-adenosylmethionine:tRNA ribosyltransferase-isomerase</fullName>
        <ecNumber evidence="10 13">2.4.99.17</ecNumber>
    </recommendedName>
    <alternativeName>
        <fullName evidence="12 13">Queuosine biosynthesis protein QueA</fullName>
    </alternativeName>
</protein>
<keyword evidence="7 13" id="KW-0671">Queuosine biosynthesis</keyword>
<evidence type="ECO:0000256" key="13">
    <source>
        <dbReference type="HAMAP-Rule" id="MF_00113"/>
    </source>
</evidence>
<dbReference type="FunFam" id="2.40.10.240:FF:000002">
    <property type="entry name" value="S-adenosylmethionine:tRNA ribosyltransferase-isomerase"/>
    <property type="match status" value="1"/>
</dbReference>
<comment type="subunit">
    <text evidence="3 13">Monomer.</text>
</comment>
<keyword evidence="15" id="KW-1185">Reference proteome</keyword>
<keyword evidence="4 13" id="KW-0963">Cytoplasm</keyword>
<comment type="catalytic activity">
    <reaction evidence="8 13">
        <text>7-aminomethyl-7-carbaguanosine(34) in tRNA + S-adenosyl-L-methionine = epoxyqueuosine(34) in tRNA + adenine + L-methionine + 2 H(+)</text>
        <dbReference type="Rhea" id="RHEA:32155"/>
        <dbReference type="Rhea" id="RHEA-COMP:10342"/>
        <dbReference type="Rhea" id="RHEA-COMP:18582"/>
        <dbReference type="ChEBI" id="CHEBI:15378"/>
        <dbReference type="ChEBI" id="CHEBI:16708"/>
        <dbReference type="ChEBI" id="CHEBI:57844"/>
        <dbReference type="ChEBI" id="CHEBI:59789"/>
        <dbReference type="ChEBI" id="CHEBI:82833"/>
        <dbReference type="ChEBI" id="CHEBI:194443"/>
        <dbReference type="EC" id="2.4.99.17"/>
    </reaction>
</comment>
<evidence type="ECO:0000313" key="14">
    <source>
        <dbReference type="EMBL" id="MBC8533912.1"/>
    </source>
</evidence>
<evidence type="ECO:0000313" key="15">
    <source>
        <dbReference type="Proteomes" id="UP000651482"/>
    </source>
</evidence>
<evidence type="ECO:0000256" key="9">
    <source>
        <dbReference type="ARBA" id="ARBA00061210"/>
    </source>
</evidence>
<dbReference type="InterPro" id="IPR042118">
    <property type="entry name" value="QueA_dom1"/>
</dbReference>
<evidence type="ECO:0000256" key="11">
    <source>
        <dbReference type="ARBA" id="ARBA00069325"/>
    </source>
</evidence>
<evidence type="ECO:0000256" key="6">
    <source>
        <dbReference type="ARBA" id="ARBA00022691"/>
    </source>
</evidence>
<dbReference type="Gene3D" id="3.40.1780.10">
    <property type="entry name" value="QueA-like"/>
    <property type="match status" value="1"/>
</dbReference>
<dbReference type="GO" id="GO:0008616">
    <property type="term" value="P:tRNA queuosine(34) biosynthetic process"/>
    <property type="evidence" value="ECO:0007669"/>
    <property type="project" value="UniProtKB-UniRule"/>
</dbReference>
<evidence type="ECO:0000256" key="5">
    <source>
        <dbReference type="ARBA" id="ARBA00022679"/>
    </source>
</evidence>
<dbReference type="NCBIfam" id="NF001140">
    <property type="entry name" value="PRK00147.1"/>
    <property type="match status" value="1"/>
</dbReference>
<evidence type="ECO:0000256" key="2">
    <source>
        <dbReference type="ARBA" id="ARBA00004691"/>
    </source>
</evidence>
<organism evidence="14 15">
    <name type="scientific">Yeguia hominis</name>
    <dbReference type="NCBI Taxonomy" id="2763662"/>
    <lineage>
        <taxon>Bacteria</taxon>
        <taxon>Bacillati</taxon>
        <taxon>Bacillota</taxon>
        <taxon>Clostridia</taxon>
        <taxon>Eubacteriales</taxon>
        <taxon>Yeguiaceae</taxon>
        <taxon>Yeguia</taxon>
    </lineage>
</organism>
<dbReference type="InterPro" id="IPR036100">
    <property type="entry name" value="QueA_sf"/>
</dbReference>
<dbReference type="HAMAP" id="MF_00113">
    <property type="entry name" value="QueA"/>
    <property type="match status" value="1"/>
</dbReference>
<evidence type="ECO:0000256" key="1">
    <source>
        <dbReference type="ARBA" id="ARBA00004496"/>
    </source>
</evidence>
<gene>
    <name evidence="13 14" type="primary">queA</name>
    <name evidence="14" type="ORF">IAG03_07830</name>
</gene>
<dbReference type="GO" id="GO:0005737">
    <property type="term" value="C:cytoplasm"/>
    <property type="evidence" value="ECO:0007669"/>
    <property type="project" value="UniProtKB-SubCell"/>
</dbReference>
<comment type="similarity">
    <text evidence="9 13">Belongs to the QueA family.</text>
</comment>
<evidence type="ECO:0000256" key="7">
    <source>
        <dbReference type="ARBA" id="ARBA00022785"/>
    </source>
</evidence>
<evidence type="ECO:0000256" key="8">
    <source>
        <dbReference type="ARBA" id="ARBA00052751"/>
    </source>
</evidence>
<dbReference type="NCBIfam" id="TIGR00113">
    <property type="entry name" value="queA"/>
    <property type="match status" value="1"/>
</dbReference>
<dbReference type="AlphaFoldDB" id="A0A926HN74"/>
<keyword evidence="14" id="KW-0328">Glycosyltransferase</keyword>
<dbReference type="EMBL" id="JACRSN010000010">
    <property type="protein sequence ID" value="MBC8533912.1"/>
    <property type="molecule type" value="Genomic_DNA"/>
</dbReference>
<proteinExistence type="inferred from homology"/>
<dbReference type="Pfam" id="PF02547">
    <property type="entry name" value="Queuosine_synth"/>
    <property type="match status" value="1"/>
</dbReference>
<dbReference type="GO" id="GO:0051075">
    <property type="term" value="F:S-adenosylmethionine:tRNA ribosyltransferase-isomerase activity"/>
    <property type="evidence" value="ECO:0007669"/>
    <property type="project" value="UniProtKB-EC"/>
</dbReference>
<evidence type="ECO:0000256" key="3">
    <source>
        <dbReference type="ARBA" id="ARBA00011245"/>
    </source>
</evidence>
<dbReference type="InterPro" id="IPR003699">
    <property type="entry name" value="QueA"/>
</dbReference>
<reference evidence="14" key="1">
    <citation type="submission" date="2020-08" db="EMBL/GenBank/DDBJ databases">
        <title>Genome public.</title>
        <authorList>
            <person name="Liu C."/>
            <person name="Sun Q."/>
        </authorList>
    </citation>
    <scope>NUCLEOTIDE SEQUENCE</scope>
    <source>
        <strain evidence="14">NSJ-40</strain>
    </source>
</reference>
<keyword evidence="6 13" id="KW-0949">S-adenosyl-L-methionine</keyword>
<dbReference type="PANTHER" id="PTHR30307:SF0">
    <property type="entry name" value="S-ADENOSYLMETHIONINE:TRNA RIBOSYLTRANSFERASE-ISOMERASE"/>
    <property type="match status" value="1"/>
</dbReference>
<evidence type="ECO:0000256" key="4">
    <source>
        <dbReference type="ARBA" id="ARBA00022490"/>
    </source>
</evidence>
<evidence type="ECO:0000256" key="12">
    <source>
        <dbReference type="ARBA" id="ARBA00076160"/>
    </source>
</evidence>
<accession>A0A926HN74</accession>
<comment type="pathway">
    <text evidence="2 13">tRNA modification; tRNA-queuosine biosynthesis.</text>
</comment>
<dbReference type="InterPro" id="IPR042119">
    <property type="entry name" value="QueA_dom2"/>
</dbReference>
<dbReference type="Proteomes" id="UP000651482">
    <property type="component" value="Unassembled WGS sequence"/>
</dbReference>
<sequence length="341" mass="37984">MNRTDFSYDLPQELIAQTPASPRDSARLLVLDRKTGAMQHRHFYDVLEYLNPGDCLVLNDSKVLPARLYGVKEGTGAHVEFLLLTARGNDVWEVLTGPGKRAKPGSVFTFGDGLLKAEVLEIIEGGNRLAKFTYTGDFYTILDQIGEMPLPHYITEHLDDKSQYQTVYARERGSAAAPTAGLHFTPELLEKVRQKGVEIAFVTLHVGLGTFRPVSVDKISEHKMHSEHYYLPAETAETIRRVKQNGGRVIAVGTTSCRTLESVAAKEGEVCESSGWTDIFIYPGFSFRVLDGLITNFHLPESTLVMLVSAFAGRESILNAYRTAVDLRYRFFSFGDAMLIL</sequence>
<dbReference type="SUPFAM" id="SSF111337">
    <property type="entry name" value="QueA-like"/>
    <property type="match status" value="1"/>
</dbReference>
<comment type="subcellular location">
    <subcellularLocation>
        <location evidence="1 13">Cytoplasm</location>
    </subcellularLocation>
</comment>
<comment type="caution">
    <text evidence="14">The sequence shown here is derived from an EMBL/GenBank/DDBJ whole genome shotgun (WGS) entry which is preliminary data.</text>
</comment>
<dbReference type="PANTHER" id="PTHR30307">
    <property type="entry name" value="S-ADENOSYLMETHIONINE:TRNA RIBOSYLTRANSFERASE-ISOMERASE"/>
    <property type="match status" value="1"/>
</dbReference>
<dbReference type="Gene3D" id="2.40.10.240">
    <property type="entry name" value="QueA-like"/>
    <property type="match status" value="1"/>
</dbReference>
<dbReference type="FunFam" id="3.40.1780.10:FF:000001">
    <property type="entry name" value="S-adenosylmethionine:tRNA ribosyltransferase-isomerase"/>
    <property type="match status" value="1"/>
</dbReference>
<evidence type="ECO:0000256" key="10">
    <source>
        <dbReference type="ARBA" id="ARBA00066503"/>
    </source>
</evidence>
<dbReference type="EC" id="2.4.99.17" evidence="10 13"/>
<keyword evidence="5 13" id="KW-0808">Transferase</keyword>
<comment type="function">
    <text evidence="13">Transfers and isomerizes the ribose moiety from AdoMet to the 7-aminomethyl group of 7-deazaguanine (preQ1-tRNA) to give epoxyqueuosine (oQ-tRNA).</text>
</comment>
<name>A0A926HN74_9FIRM</name>